<evidence type="ECO:0000313" key="10">
    <source>
        <dbReference type="Proteomes" id="UP001652661"/>
    </source>
</evidence>
<evidence type="ECO:0000256" key="3">
    <source>
        <dbReference type="ARBA" id="ARBA00012925"/>
    </source>
</evidence>
<dbReference type="GeneID" id="108084308"/>
<evidence type="ECO:0000313" key="11">
    <source>
        <dbReference type="RefSeq" id="XP_041630300.1"/>
    </source>
</evidence>
<keyword evidence="6 8" id="KW-0456">Lyase</keyword>
<evidence type="ECO:0000256" key="7">
    <source>
        <dbReference type="ARBA" id="ARBA00048348"/>
    </source>
</evidence>
<proteinExistence type="inferred from homology"/>
<dbReference type="PANTHER" id="PTHR18952:SF141">
    <property type="entry name" value="CARBONIC ANHYDRASE"/>
    <property type="match status" value="1"/>
</dbReference>
<dbReference type="Gene3D" id="3.10.200.10">
    <property type="entry name" value="Alpha carbonic anhydrase"/>
    <property type="match status" value="1"/>
</dbReference>
<name>A0ABM3C4A7_DROKI</name>
<dbReference type="SMART" id="SM01057">
    <property type="entry name" value="Carb_anhydrase"/>
    <property type="match status" value="1"/>
</dbReference>
<evidence type="ECO:0000256" key="4">
    <source>
        <dbReference type="ARBA" id="ARBA00022723"/>
    </source>
</evidence>
<evidence type="ECO:0000259" key="9">
    <source>
        <dbReference type="PROSITE" id="PS51144"/>
    </source>
</evidence>
<accession>A0ABM3C4A7</accession>
<dbReference type="InterPro" id="IPR023561">
    <property type="entry name" value="Carbonic_anhydrase_a-class"/>
</dbReference>
<dbReference type="PANTHER" id="PTHR18952">
    <property type="entry name" value="CARBONIC ANHYDRASE"/>
    <property type="match status" value="1"/>
</dbReference>
<comment type="function">
    <text evidence="8">Reversible hydration of carbon dioxide.</text>
</comment>
<dbReference type="Pfam" id="PF00194">
    <property type="entry name" value="Carb_anhydrase"/>
    <property type="match status" value="1"/>
</dbReference>
<gene>
    <name evidence="11" type="primary">LOC108084308</name>
</gene>
<dbReference type="CDD" id="cd00326">
    <property type="entry name" value="alpha_CA"/>
    <property type="match status" value="1"/>
</dbReference>
<dbReference type="InterPro" id="IPR036398">
    <property type="entry name" value="CA_dom_sf"/>
</dbReference>
<protein>
    <recommendedName>
        <fullName evidence="3 8">Carbonic anhydrase</fullName>
        <ecNumber evidence="3 8">4.2.1.1</ecNumber>
    </recommendedName>
</protein>
<dbReference type="PROSITE" id="PS51144">
    <property type="entry name" value="ALPHA_CA_2"/>
    <property type="match status" value="1"/>
</dbReference>
<keyword evidence="4 8" id="KW-0479">Metal-binding</keyword>
<dbReference type="PROSITE" id="PS00162">
    <property type="entry name" value="ALPHA_CA_1"/>
    <property type="match status" value="1"/>
</dbReference>
<evidence type="ECO:0000256" key="1">
    <source>
        <dbReference type="ARBA" id="ARBA00001947"/>
    </source>
</evidence>
<keyword evidence="5 8" id="KW-0862">Zinc</keyword>
<comment type="cofactor">
    <cofactor evidence="1 8">
        <name>Zn(2+)</name>
        <dbReference type="ChEBI" id="CHEBI:29105"/>
    </cofactor>
</comment>
<comment type="catalytic activity">
    <reaction evidence="7 8">
        <text>hydrogencarbonate + H(+) = CO2 + H2O</text>
        <dbReference type="Rhea" id="RHEA:10748"/>
        <dbReference type="ChEBI" id="CHEBI:15377"/>
        <dbReference type="ChEBI" id="CHEBI:15378"/>
        <dbReference type="ChEBI" id="CHEBI:16526"/>
        <dbReference type="ChEBI" id="CHEBI:17544"/>
        <dbReference type="EC" id="4.2.1.1"/>
    </reaction>
</comment>
<dbReference type="SUPFAM" id="SSF51069">
    <property type="entry name" value="Carbonic anhydrase"/>
    <property type="match status" value="1"/>
</dbReference>
<dbReference type="EC" id="4.2.1.1" evidence="3 8"/>
<sequence length="323" mass="36163">MRRENKDCFLYFVRQSGSANKPRTRGKSTCCSLALGWANEWGYPDLDNNQDEPFPKWGGLCDSGKKQSPINLHVKGSLKGEFDPLKFANYDEHQKNLKMVNNGHSIQLSGFDHELTLSGGALLHDYVVEQIHMHWWSEHTINDIRYPLEVHIVHRNTIYPNMTMAANFKDGIVVIGVLYHVSNTRNEAIGSIIKSLGAVKAYDSMNKPTLVADSLAVDDLVPSVESYFTYAGSLTTPTCAEAVTWIVLTETFPVTLDQVNEFKEIEYEEGKQLHNNYRELQSENNRAVVLVEMPEDRSGAAGLTASVSLILTLVLVGGQKFLL</sequence>
<comment type="similarity">
    <text evidence="2 8">Belongs to the alpha-carbonic anhydrase family.</text>
</comment>
<keyword evidence="10" id="KW-1185">Reference proteome</keyword>
<evidence type="ECO:0000256" key="6">
    <source>
        <dbReference type="ARBA" id="ARBA00023239"/>
    </source>
</evidence>
<reference evidence="11" key="1">
    <citation type="submission" date="2025-08" db="UniProtKB">
        <authorList>
            <consortium name="RefSeq"/>
        </authorList>
    </citation>
    <scope>IDENTIFICATION</scope>
    <source>
        <strain evidence="11">14028-0561.14</strain>
        <tissue evidence="11">Whole fly</tissue>
    </source>
</reference>
<dbReference type="InterPro" id="IPR018338">
    <property type="entry name" value="Carbonic_anhydrase_a-class_CS"/>
</dbReference>
<dbReference type="InterPro" id="IPR001148">
    <property type="entry name" value="CA_dom"/>
</dbReference>
<evidence type="ECO:0000256" key="8">
    <source>
        <dbReference type="RuleBase" id="RU367011"/>
    </source>
</evidence>
<organism evidence="10 11">
    <name type="scientific">Drosophila kikkawai</name>
    <name type="common">Fruit fly</name>
    <dbReference type="NCBI Taxonomy" id="30033"/>
    <lineage>
        <taxon>Eukaryota</taxon>
        <taxon>Metazoa</taxon>
        <taxon>Ecdysozoa</taxon>
        <taxon>Arthropoda</taxon>
        <taxon>Hexapoda</taxon>
        <taxon>Insecta</taxon>
        <taxon>Pterygota</taxon>
        <taxon>Neoptera</taxon>
        <taxon>Endopterygota</taxon>
        <taxon>Diptera</taxon>
        <taxon>Brachycera</taxon>
        <taxon>Muscomorpha</taxon>
        <taxon>Ephydroidea</taxon>
        <taxon>Drosophilidae</taxon>
        <taxon>Drosophila</taxon>
        <taxon>Sophophora</taxon>
    </lineage>
</organism>
<dbReference type="Proteomes" id="UP001652661">
    <property type="component" value="Chromosome 3R"/>
</dbReference>
<evidence type="ECO:0000256" key="2">
    <source>
        <dbReference type="ARBA" id="ARBA00010718"/>
    </source>
</evidence>
<feature type="domain" description="Alpha-carbonic anhydrase" evidence="9">
    <location>
        <begin position="39"/>
        <end position="292"/>
    </location>
</feature>
<evidence type="ECO:0000256" key="5">
    <source>
        <dbReference type="ARBA" id="ARBA00022833"/>
    </source>
</evidence>
<dbReference type="RefSeq" id="XP_041630300.1">
    <property type="nucleotide sequence ID" value="XM_041774366.2"/>
</dbReference>